<reference evidence="1 2" key="1">
    <citation type="submission" date="2023-04" db="EMBL/GenBank/DDBJ databases">
        <title>Genome of Basidiobolus ranarum AG-B5.</title>
        <authorList>
            <person name="Stajich J.E."/>
            <person name="Carter-House D."/>
            <person name="Gryganskyi A."/>
        </authorList>
    </citation>
    <scope>NUCLEOTIDE SEQUENCE [LARGE SCALE GENOMIC DNA]</scope>
    <source>
        <strain evidence="1 2">AG-B5</strain>
    </source>
</reference>
<evidence type="ECO:0000313" key="2">
    <source>
        <dbReference type="Proteomes" id="UP001479436"/>
    </source>
</evidence>
<name>A0ABR2WSD6_9FUNG</name>
<evidence type="ECO:0000313" key="1">
    <source>
        <dbReference type="EMBL" id="KAK9764336.1"/>
    </source>
</evidence>
<protein>
    <submittedName>
        <fullName evidence="1">Uncharacterized protein</fullName>
    </submittedName>
</protein>
<dbReference type="Proteomes" id="UP001479436">
    <property type="component" value="Unassembled WGS sequence"/>
</dbReference>
<organism evidence="1 2">
    <name type="scientific">Basidiobolus ranarum</name>
    <dbReference type="NCBI Taxonomy" id="34480"/>
    <lineage>
        <taxon>Eukaryota</taxon>
        <taxon>Fungi</taxon>
        <taxon>Fungi incertae sedis</taxon>
        <taxon>Zoopagomycota</taxon>
        <taxon>Entomophthoromycotina</taxon>
        <taxon>Basidiobolomycetes</taxon>
        <taxon>Basidiobolales</taxon>
        <taxon>Basidiobolaceae</taxon>
        <taxon>Basidiobolus</taxon>
    </lineage>
</organism>
<accession>A0ABR2WSD6</accession>
<comment type="caution">
    <text evidence="1">The sequence shown here is derived from an EMBL/GenBank/DDBJ whole genome shotgun (WGS) entry which is preliminary data.</text>
</comment>
<gene>
    <name evidence="1" type="ORF">K7432_008238</name>
</gene>
<sequence>MPEEETLEEAEKSSSSSVKRIMTVKMSVPTIEWKEQYKPVLKELVHNVNDLVTHTFTF</sequence>
<proteinExistence type="predicted"/>
<keyword evidence="2" id="KW-1185">Reference proteome</keyword>
<dbReference type="EMBL" id="JASJQH010000447">
    <property type="protein sequence ID" value="KAK9764336.1"/>
    <property type="molecule type" value="Genomic_DNA"/>
</dbReference>